<name>A0A941IHZ0_9ACTN</name>
<organism evidence="6 7">
    <name type="scientific">Actinospica acidithermotolerans</name>
    <dbReference type="NCBI Taxonomy" id="2828514"/>
    <lineage>
        <taxon>Bacteria</taxon>
        <taxon>Bacillati</taxon>
        <taxon>Actinomycetota</taxon>
        <taxon>Actinomycetes</taxon>
        <taxon>Catenulisporales</taxon>
        <taxon>Actinospicaceae</taxon>
        <taxon>Actinospica</taxon>
    </lineage>
</organism>
<evidence type="ECO:0000313" key="6">
    <source>
        <dbReference type="EMBL" id="MBR7829050.1"/>
    </source>
</evidence>
<dbReference type="InterPro" id="IPR015797">
    <property type="entry name" value="NUDIX_hydrolase-like_dom_sf"/>
</dbReference>
<dbReference type="PROSITE" id="PS00893">
    <property type="entry name" value="NUDIX_BOX"/>
    <property type="match status" value="1"/>
</dbReference>
<dbReference type="InterPro" id="IPR020476">
    <property type="entry name" value="Nudix_hydrolase"/>
</dbReference>
<keyword evidence="7" id="KW-1185">Reference proteome</keyword>
<evidence type="ECO:0000259" key="5">
    <source>
        <dbReference type="PROSITE" id="PS51462"/>
    </source>
</evidence>
<accession>A0A941IHZ0</accession>
<protein>
    <submittedName>
        <fullName evidence="6">NUDIX domain-containing protein</fullName>
    </submittedName>
</protein>
<evidence type="ECO:0000256" key="1">
    <source>
        <dbReference type="ARBA" id="ARBA00001946"/>
    </source>
</evidence>
<proteinExistence type="inferred from homology"/>
<keyword evidence="3 4" id="KW-0378">Hydrolase</keyword>
<gene>
    <name evidence="6" type="ORF">KDK95_22275</name>
</gene>
<dbReference type="SUPFAM" id="SSF55811">
    <property type="entry name" value="Nudix"/>
    <property type="match status" value="1"/>
</dbReference>
<dbReference type="AlphaFoldDB" id="A0A941IHZ0"/>
<dbReference type="Pfam" id="PF00293">
    <property type="entry name" value="NUDIX"/>
    <property type="match status" value="1"/>
</dbReference>
<sequence length="134" mass="14869">MRQSKFVLGTTGLVRDPDGRVLLVRHRFWPQGRAVGLPGGYALAGERLEQAVAREVREETGLEVEVAHVVQVSSGFRLRAEVAYAAELVGGGWKLDRREVVSAEFVPIDALPADLMPNHRRLIEQNSAWFRPVG</sequence>
<reference evidence="6" key="1">
    <citation type="submission" date="2021-04" db="EMBL/GenBank/DDBJ databases">
        <title>Genome based classification of Actinospica acidithermotolerans sp. nov., an actinobacterium isolated from an Indonesian hot spring.</title>
        <authorList>
            <person name="Kusuma A.B."/>
            <person name="Putra K.E."/>
            <person name="Nafisah S."/>
            <person name="Loh J."/>
            <person name="Nouioui I."/>
            <person name="Goodfellow M."/>
        </authorList>
    </citation>
    <scope>NUCLEOTIDE SEQUENCE</scope>
    <source>
        <strain evidence="6">MGRD01-02</strain>
    </source>
</reference>
<dbReference type="PANTHER" id="PTHR43046">
    <property type="entry name" value="GDP-MANNOSE MANNOSYL HYDROLASE"/>
    <property type="match status" value="1"/>
</dbReference>
<dbReference type="Proteomes" id="UP000676325">
    <property type="component" value="Unassembled WGS sequence"/>
</dbReference>
<dbReference type="InterPro" id="IPR020084">
    <property type="entry name" value="NUDIX_hydrolase_CS"/>
</dbReference>
<feature type="domain" description="Nudix hydrolase" evidence="5">
    <location>
        <begin position="5"/>
        <end position="128"/>
    </location>
</feature>
<evidence type="ECO:0000256" key="3">
    <source>
        <dbReference type="ARBA" id="ARBA00022801"/>
    </source>
</evidence>
<dbReference type="EMBL" id="JAGSOH010000073">
    <property type="protein sequence ID" value="MBR7829050.1"/>
    <property type="molecule type" value="Genomic_DNA"/>
</dbReference>
<dbReference type="Gene3D" id="3.90.79.10">
    <property type="entry name" value="Nucleoside Triphosphate Pyrophosphohydrolase"/>
    <property type="match status" value="1"/>
</dbReference>
<evidence type="ECO:0000313" key="7">
    <source>
        <dbReference type="Proteomes" id="UP000676325"/>
    </source>
</evidence>
<comment type="similarity">
    <text evidence="2 4">Belongs to the Nudix hydrolase family.</text>
</comment>
<dbReference type="GO" id="GO:0016787">
    <property type="term" value="F:hydrolase activity"/>
    <property type="evidence" value="ECO:0007669"/>
    <property type="project" value="UniProtKB-KW"/>
</dbReference>
<dbReference type="PROSITE" id="PS51462">
    <property type="entry name" value="NUDIX"/>
    <property type="match status" value="1"/>
</dbReference>
<comment type="caution">
    <text evidence="6">The sequence shown here is derived from an EMBL/GenBank/DDBJ whole genome shotgun (WGS) entry which is preliminary data.</text>
</comment>
<evidence type="ECO:0000256" key="2">
    <source>
        <dbReference type="ARBA" id="ARBA00005582"/>
    </source>
</evidence>
<evidence type="ECO:0000256" key="4">
    <source>
        <dbReference type="RuleBase" id="RU003476"/>
    </source>
</evidence>
<dbReference type="InterPro" id="IPR000086">
    <property type="entry name" value="NUDIX_hydrolase_dom"/>
</dbReference>
<comment type="cofactor">
    <cofactor evidence="1">
        <name>Mg(2+)</name>
        <dbReference type="ChEBI" id="CHEBI:18420"/>
    </cofactor>
</comment>
<dbReference type="PANTHER" id="PTHR43046:SF16">
    <property type="entry name" value="ADP-RIBOSE PYROPHOSPHATASE YJHB-RELATED"/>
    <property type="match status" value="1"/>
</dbReference>
<dbReference type="PRINTS" id="PR00502">
    <property type="entry name" value="NUDIXFAMILY"/>
</dbReference>